<dbReference type="EC" id="3.1.26.5" evidence="6"/>
<sequence length="265" mass="31058">MKNKIIPYNPRLKEFARQLRKNSTLSEVLLWEKIKQRALGVQFHRQVPLLEYIVDFYCHELQLAIEIDGISHEFKYDKDAERERQLEKVGVHLIRLQDSEVKKNMFSVLMTLKEVINEMQSKKPGFELEITPLKSPQGDISFPKKEKLTNKKLFEALFTEGKSLHVFPIKLIYLPVDFNDGPQVKVAVVAPKRRFKTAVARNHIKRLMREAYRLNKPLIFNNIEGNFAFIFLYLGKKAPSFDEVETAMKKLLDAFINKESHEKID</sequence>
<dbReference type="InterPro" id="IPR000100">
    <property type="entry name" value="RNase_P"/>
</dbReference>
<keyword evidence="5 6" id="KW-0694">RNA-binding</keyword>
<dbReference type="EMBL" id="CP049616">
    <property type="protein sequence ID" value="QII46341.1"/>
    <property type="molecule type" value="Genomic_DNA"/>
</dbReference>
<keyword evidence="2 6" id="KW-0540">Nuclease</keyword>
<dbReference type="KEGG" id="mut:GVT53_17185"/>
<keyword evidence="9" id="KW-1185">Reference proteome</keyword>
<dbReference type="GO" id="GO:0001682">
    <property type="term" value="P:tRNA 5'-leader removal"/>
    <property type="evidence" value="ECO:0007669"/>
    <property type="project" value="UniProtKB-UniRule"/>
</dbReference>
<dbReference type="AlphaFoldDB" id="A0A6G7J627"/>
<comment type="subunit">
    <text evidence="6">Consists of a catalytic RNA component (M1 or rnpB) and a protein subunit.</text>
</comment>
<protein>
    <recommendedName>
        <fullName evidence="6">Ribonuclease P protein component</fullName>
        <shortName evidence="6">RNase P protein</shortName>
        <shortName evidence="6">RNaseP protein</shortName>
        <ecNumber evidence="6">3.1.26.5</ecNumber>
    </recommendedName>
    <alternativeName>
        <fullName evidence="6">Protein C5</fullName>
    </alternativeName>
</protein>
<evidence type="ECO:0000256" key="1">
    <source>
        <dbReference type="ARBA" id="ARBA00022694"/>
    </source>
</evidence>
<dbReference type="GO" id="GO:0000049">
    <property type="term" value="F:tRNA binding"/>
    <property type="evidence" value="ECO:0007669"/>
    <property type="project" value="UniProtKB-UniRule"/>
</dbReference>
<evidence type="ECO:0000256" key="3">
    <source>
        <dbReference type="ARBA" id="ARBA00022759"/>
    </source>
</evidence>
<dbReference type="Pfam" id="PF00825">
    <property type="entry name" value="Ribonuclease_P"/>
    <property type="match status" value="1"/>
</dbReference>
<comment type="function">
    <text evidence="6">RNaseP catalyzes the removal of the 5'-leader sequence from pre-tRNA to produce the mature 5'-terminus. It can also cleave other RNA substrates such as 4.5S RNA. The protein component plays an auxiliary but essential role in vivo by binding to the 5'-leader sequence and broadening the substrate specificity of the ribozyme.</text>
</comment>
<organism evidence="8 9">
    <name type="scientific">Flagellimonas oceani</name>
    <dbReference type="NCBI Taxonomy" id="2698672"/>
    <lineage>
        <taxon>Bacteria</taxon>
        <taxon>Pseudomonadati</taxon>
        <taxon>Bacteroidota</taxon>
        <taxon>Flavobacteriia</taxon>
        <taxon>Flavobacteriales</taxon>
        <taxon>Flavobacteriaceae</taxon>
        <taxon>Flagellimonas</taxon>
    </lineage>
</organism>
<comment type="catalytic activity">
    <reaction evidence="6">
        <text>Endonucleolytic cleavage of RNA, removing 5'-extranucleotides from tRNA precursor.</text>
        <dbReference type="EC" id="3.1.26.5"/>
    </reaction>
</comment>
<evidence type="ECO:0000259" key="7">
    <source>
        <dbReference type="Pfam" id="PF04480"/>
    </source>
</evidence>
<dbReference type="GO" id="GO:0004526">
    <property type="term" value="F:ribonuclease P activity"/>
    <property type="evidence" value="ECO:0007669"/>
    <property type="project" value="UniProtKB-UniRule"/>
</dbReference>
<evidence type="ECO:0000256" key="5">
    <source>
        <dbReference type="ARBA" id="ARBA00022884"/>
    </source>
</evidence>
<dbReference type="PANTHER" id="PTHR38590:SF1">
    <property type="entry name" value="BLL0828 PROTEIN"/>
    <property type="match status" value="1"/>
</dbReference>
<dbReference type="InterPro" id="IPR047216">
    <property type="entry name" value="Endonuclease_DUF559_bact"/>
</dbReference>
<evidence type="ECO:0000256" key="2">
    <source>
        <dbReference type="ARBA" id="ARBA00022722"/>
    </source>
</evidence>
<dbReference type="InterPro" id="IPR014721">
    <property type="entry name" value="Ribsml_uS5_D2-typ_fold_subgr"/>
</dbReference>
<feature type="domain" description="DUF559" evidence="7">
    <location>
        <begin position="12"/>
        <end position="116"/>
    </location>
</feature>
<dbReference type="InterPro" id="IPR011335">
    <property type="entry name" value="Restrct_endonuc-II-like"/>
</dbReference>
<evidence type="ECO:0000256" key="6">
    <source>
        <dbReference type="HAMAP-Rule" id="MF_00227"/>
    </source>
</evidence>
<evidence type="ECO:0000313" key="8">
    <source>
        <dbReference type="EMBL" id="QII46341.1"/>
    </source>
</evidence>
<dbReference type="Gene3D" id="3.30.230.10">
    <property type="match status" value="1"/>
</dbReference>
<dbReference type="InterPro" id="IPR007569">
    <property type="entry name" value="DUF559"/>
</dbReference>
<accession>A0A6G7J627</accession>
<dbReference type="PANTHER" id="PTHR38590">
    <property type="entry name" value="BLL0828 PROTEIN"/>
    <property type="match status" value="1"/>
</dbReference>
<evidence type="ECO:0000256" key="4">
    <source>
        <dbReference type="ARBA" id="ARBA00022801"/>
    </source>
</evidence>
<dbReference type="InterPro" id="IPR020568">
    <property type="entry name" value="Ribosomal_Su5_D2-typ_SF"/>
</dbReference>
<keyword evidence="1 6" id="KW-0819">tRNA processing</keyword>
<gene>
    <name evidence="6" type="primary">rnpA</name>
    <name evidence="8" type="ORF">GVT53_17185</name>
</gene>
<dbReference type="SUPFAM" id="SSF52980">
    <property type="entry name" value="Restriction endonuclease-like"/>
    <property type="match status" value="1"/>
</dbReference>
<dbReference type="SUPFAM" id="SSF54211">
    <property type="entry name" value="Ribosomal protein S5 domain 2-like"/>
    <property type="match status" value="1"/>
</dbReference>
<dbReference type="CDD" id="cd01038">
    <property type="entry name" value="Endonuclease_DUF559"/>
    <property type="match status" value="1"/>
</dbReference>
<dbReference type="RefSeq" id="WP_166249716.1">
    <property type="nucleotide sequence ID" value="NZ_CP049616.1"/>
</dbReference>
<dbReference type="HAMAP" id="MF_00227">
    <property type="entry name" value="RNase_P"/>
    <property type="match status" value="1"/>
</dbReference>
<evidence type="ECO:0000313" key="9">
    <source>
        <dbReference type="Proteomes" id="UP000502928"/>
    </source>
</evidence>
<keyword evidence="4 6" id="KW-0378">Hydrolase</keyword>
<reference evidence="8 9" key="1">
    <citation type="submission" date="2020-02" db="EMBL/GenBank/DDBJ databases">
        <title>Complete genome of Muricauda sp. 501str8.</title>
        <authorList>
            <person name="Dong B."/>
            <person name="Zhu S."/>
            <person name="Yang J."/>
            <person name="Chen J."/>
        </authorList>
    </citation>
    <scope>NUCLEOTIDE SEQUENCE [LARGE SCALE GENOMIC DNA]</scope>
    <source>
        <strain evidence="8 9">501str8</strain>
    </source>
</reference>
<name>A0A6G7J627_9FLAO</name>
<dbReference type="Pfam" id="PF04480">
    <property type="entry name" value="DUF559"/>
    <property type="match status" value="1"/>
</dbReference>
<proteinExistence type="inferred from homology"/>
<comment type="similarity">
    <text evidence="6">Belongs to the RnpA family.</text>
</comment>
<dbReference type="Proteomes" id="UP000502928">
    <property type="component" value="Chromosome"/>
</dbReference>
<dbReference type="Gene3D" id="3.40.960.10">
    <property type="entry name" value="VSR Endonuclease"/>
    <property type="match status" value="1"/>
</dbReference>
<keyword evidence="3 6" id="KW-0255">Endonuclease</keyword>